<keyword evidence="1" id="KW-0732">Signal</keyword>
<name>A0ABS6PC22_9PSED</name>
<dbReference type="Proteomes" id="UP000765224">
    <property type="component" value="Unassembled WGS sequence"/>
</dbReference>
<feature type="signal peptide" evidence="1">
    <location>
        <begin position="1"/>
        <end position="23"/>
    </location>
</feature>
<accession>A0ABS6PC22</accession>
<reference evidence="2 3" key="1">
    <citation type="submission" date="2021-06" db="EMBL/GenBank/DDBJ databases">
        <title>Updating the genus Pseudomonas: Description of 43 new species and partition of the Pseudomonas putida group.</title>
        <authorList>
            <person name="Girard L."/>
            <person name="Lood C."/>
            <person name="Vandamme P."/>
            <person name="Rokni-Zadeh H."/>
            <person name="Van Noort V."/>
            <person name="Hofte M."/>
            <person name="Lavigne R."/>
            <person name="De Mot R."/>
        </authorList>
    </citation>
    <scope>NUCLEOTIDE SEQUENCE [LARGE SCALE GENOMIC DNA]</scope>
    <source>
        <strain evidence="2 3">COR58</strain>
    </source>
</reference>
<dbReference type="EMBL" id="JAHSTS010000001">
    <property type="protein sequence ID" value="MBV4458019.1"/>
    <property type="molecule type" value="Genomic_DNA"/>
</dbReference>
<sequence>MIKSAFVKTTLIALLLSGSAAYAATEHDNEVLFSIPGLTSFEFRATAYKITNGQPYSGVTSSISRPNEGKVVVKAGRSGSTEVADWFRQQVGGGGTLACLSTSTYPDKLNFAVKGDFTIGANSKTVICKNVLIAQGHKSSSNNWWMGGPDLSTVNIQKCDVVGGGTTEVTFFSDNLACVNQFKITVDPIAP</sequence>
<protein>
    <recommendedName>
        <fullName evidence="4">Pectate lyase</fullName>
    </recommendedName>
</protein>
<comment type="caution">
    <text evidence="2">The sequence shown here is derived from an EMBL/GenBank/DDBJ whole genome shotgun (WGS) entry which is preliminary data.</text>
</comment>
<keyword evidence="3" id="KW-1185">Reference proteome</keyword>
<feature type="chain" id="PRO_5046818442" description="Pectate lyase" evidence="1">
    <location>
        <begin position="24"/>
        <end position="191"/>
    </location>
</feature>
<organism evidence="2 3">
    <name type="scientific">Pseudomonas ekonensis</name>
    <dbReference type="NCBI Taxonomy" id="2842353"/>
    <lineage>
        <taxon>Bacteria</taxon>
        <taxon>Pseudomonadati</taxon>
        <taxon>Pseudomonadota</taxon>
        <taxon>Gammaproteobacteria</taxon>
        <taxon>Pseudomonadales</taxon>
        <taxon>Pseudomonadaceae</taxon>
        <taxon>Pseudomonas</taxon>
    </lineage>
</organism>
<evidence type="ECO:0008006" key="4">
    <source>
        <dbReference type="Google" id="ProtNLM"/>
    </source>
</evidence>
<gene>
    <name evidence="2" type="ORF">KVG96_08680</name>
</gene>
<evidence type="ECO:0000313" key="2">
    <source>
        <dbReference type="EMBL" id="MBV4458019.1"/>
    </source>
</evidence>
<evidence type="ECO:0000256" key="1">
    <source>
        <dbReference type="SAM" id="SignalP"/>
    </source>
</evidence>
<proteinExistence type="predicted"/>
<evidence type="ECO:0000313" key="3">
    <source>
        <dbReference type="Proteomes" id="UP000765224"/>
    </source>
</evidence>
<dbReference type="RefSeq" id="WP_217891635.1">
    <property type="nucleotide sequence ID" value="NZ_JAHSTS010000001.1"/>
</dbReference>